<feature type="transmembrane region" description="Helical" evidence="1">
    <location>
        <begin position="2884"/>
        <end position="2912"/>
    </location>
</feature>
<evidence type="ECO:0000313" key="5">
    <source>
        <dbReference type="Proteomes" id="UP000011087"/>
    </source>
</evidence>
<reference evidence="3 5" key="1">
    <citation type="journal article" date="2012" name="Nature">
        <title>Algal genomes reveal evolutionary mosaicism and the fate of nucleomorphs.</title>
        <authorList>
            <consortium name="DOE Joint Genome Institute"/>
            <person name="Curtis B.A."/>
            <person name="Tanifuji G."/>
            <person name="Burki F."/>
            <person name="Gruber A."/>
            <person name="Irimia M."/>
            <person name="Maruyama S."/>
            <person name="Arias M.C."/>
            <person name="Ball S.G."/>
            <person name="Gile G.H."/>
            <person name="Hirakawa Y."/>
            <person name="Hopkins J.F."/>
            <person name="Kuo A."/>
            <person name="Rensing S.A."/>
            <person name="Schmutz J."/>
            <person name="Symeonidi A."/>
            <person name="Elias M."/>
            <person name="Eveleigh R.J."/>
            <person name="Herman E.K."/>
            <person name="Klute M.J."/>
            <person name="Nakayama T."/>
            <person name="Obornik M."/>
            <person name="Reyes-Prieto A."/>
            <person name="Armbrust E.V."/>
            <person name="Aves S.J."/>
            <person name="Beiko R.G."/>
            <person name="Coutinho P."/>
            <person name="Dacks J.B."/>
            <person name="Durnford D.G."/>
            <person name="Fast N.M."/>
            <person name="Green B.R."/>
            <person name="Grisdale C.J."/>
            <person name="Hempel F."/>
            <person name="Henrissat B."/>
            <person name="Hoppner M.P."/>
            <person name="Ishida K."/>
            <person name="Kim E."/>
            <person name="Koreny L."/>
            <person name="Kroth P.G."/>
            <person name="Liu Y."/>
            <person name="Malik S.B."/>
            <person name="Maier U.G."/>
            <person name="McRose D."/>
            <person name="Mock T."/>
            <person name="Neilson J.A."/>
            <person name="Onodera N.T."/>
            <person name="Poole A.M."/>
            <person name="Pritham E.J."/>
            <person name="Richards T.A."/>
            <person name="Rocap G."/>
            <person name="Roy S.W."/>
            <person name="Sarai C."/>
            <person name="Schaack S."/>
            <person name="Shirato S."/>
            <person name="Slamovits C.H."/>
            <person name="Spencer D.F."/>
            <person name="Suzuki S."/>
            <person name="Worden A.Z."/>
            <person name="Zauner S."/>
            <person name="Barry K."/>
            <person name="Bell C."/>
            <person name="Bharti A.K."/>
            <person name="Crow J.A."/>
            <person name="Grimwood J."/>
            <person name="Kramer R."/>
            <person name="Lindquist E."/>
            <person name="Lucas S."/>
            <person name="Salamov A."/>
            <person name="McFadden G.I."/>
            <person name="Lane C.E."/>
            <person name="Keeling P.J."/>
            <person name="Gray M.W."/>
            <person name="Grigoriev I.V."/>
            <person name="Archibald J.M."/>
        </authorList>
    </citation>
    <scope>NUCLEOTIDE SEQUENCE</scope>
    <source>
        <strain evidence="3 5">CCMP2712</strain>
    </source>
</reference>
<dbReference type="EnsemblProtists" id="EKX39731">
    <property type="protein sequence ID" value="EKX39731"/>
    <property type="gene ID" value="GUITHDRAFT_143307"/>
</dbReference>
<evidence type="ECO:0000256" key="1">
    <source>
        <dbReference type="SAM" id="Phobius"/>
    </source>
</evidence>
<evidence type="ECO:0000313" key="4">
    <source>
        <dbReference type="EnsemblProtists" id="EKX39731"/>
    </source>
</evidence>
<feature type="signal peptide" evidence="2">
    <location>
        <begin position="1"/>
        <end position="29"/>
    </location>
</feature>
<dbReference type="GeneID" id="17296503"/>
<keyword evidence="5" id="KW-1185">Reference proteome</keyword>
<feature type="chain" id="PRO_5008770510" evidence="2">
    <location>
        <begin position="30"/>
        <end position="3085"/>
    </location>
</feature>
<evidence type="ECO:0000256" key="2">
    <source>
        <dbReference type="SAM" id="SignalP"/>
    </source>
</evidence>
<protein>
    <submittedName>
        <fullName evidence="3 4">Uncharacterized protein</fullName>
    </submittedName>
</protein>
<evidence type="ECO:0000313" key="3">
    <source>
        <dbReference type="EMBL" id="EKX39731.1"/>
    </source>
</evidence>
<organism evidence="3">
    <name type="scientific">Guillardia theta (strain CCMP2712)</name>
    <name type="common">Cryptophyte</name>
    <dbReference type="NCBI Taxonomy" id="905079"/>
    <lineage>
        <taxon>Eukaryota</taxon>
        <taxon>Cryptophyceae</taxon>
        <taxon>Pyrenomonadales</taxon>
        <taxon>Geminigeraceae</taxon>
        <taxon>Guillardia</taxon>
    </lineage>
</organism>
<keyword evidence="1" id="KW-1133">Transmembrane helix</keyword>
<feature type="transmembrane region" description="Helical" evidence="1">
    <location>
        <begin position="2694"/>
        <end position="2719"/>
    </location>
</feature>
<feature type="transmembrane region" description="Helical" evidence="1">
    <location>
        <begin position="2918"/>
        <end position="2935"/>
    </location>
</feature>
<dbReference type="InterPro" id="IPR018247">
    <property type="entry name" value="EF_Hand_1_Ca_BS"/>
</dbReference>
<dbReference type="RefSeq" id="XP_005826711.1">
    <property type="nucleotide sequence ID" value="XM_005826654.1"/>
</dbReference>
<gene>
    <name evidence="3" type="ORF">GUITHDRAFT_143307</name>
</gene>
<dbReference type="HOGENOM" id="CLU_226777_0_0_1"/>
<dbReference type="Proteomes" id="UP000011087">
    <property type="component" value="Unassembled WGS sequence"/>
</dbReference>
<feature type="transmembrane region" description="Helical" evidence="1">
    <location>
        <begin position="2850"/>
        <end position="2872"/>
    </location>
</feature>
<dbReference type="EMBL" id="JH993037">
    <property type="protein sequence ID" value="EKX39731.1"/>
    <property type="molecule type" value="Genomic_DNA"/>
</dbReference>
<dbReference type="PaxDb" id="55529-EKX39731"/>
<reference evidence="4" key="3">
    <citation type="submission" date="2016-03" db="UniProtKB">
        <authorList>
            <consortium name="EnsemblProtists"/>
        </authorList>
    </citation>
    <scope>IDENTIFICATION</scope>
</reference>
<accession>L1ITY6</accession>
<sequence length="3085" mass="338619">MLERKLSSRAPHILLIHLLLLLCIQSASSQDGNFLFNDNYWNIPTGSPGQCVGTDCQKYVCANKPEQPYCRGCSGNPTAFNVEPKDCLESDPNAQCSTCIASCLPYTTGWENYVPVAGFRQEPFHCRSSGDACAGSCVNSWHKSCSMSGINDCPAGDVCVGGEYVCFGEDVDNRIPCTITHCDPARVTYNPALCECQKGRCLWSSSPSVQRDMGNANIKQRSPVNSARNVPVVGTDPKDCLTACLLDPECTAVTWRPSSTNTTNSTCVKANSDCTLLDSAFQESAYIKAATWNFPTECLPRVDVQEDIIRNPRLGFQHKNATCRACSRVEVVLNVKYGKLNFGLKDNSLKCIAPNYNPLRDGNPPRAGCSLTARGLDEDFKLICPTWPESVASCNPILASKIIPGVSDSVQISFLPSWQASSAVSGQISVAYPGVSITGPYEEVLVVLRNITYSPTDDQNSMRIRSRIYSGSTSLSATWPIGKPYEELVVSVNFDKTNPNCSACGAFGTSSPHVRRYLMHVLPMNDPPYMGNPQDTYKKPKYCKADVAQEDCIDSSTGLPLTLEQCHLCYFAPFFTYEGSTTSIPVSGLTLIDDDAYESCTWANAKCTSADTKILVRNGGIDLNTRLGLSIYSETSSLKAFTAPMGPTVSAITVLQYQAYVPGVGNINYNTQSNGNSEKISVAVSDQGFTGAVESNGVLSNGISLESAIDIQLTIVAMNNPPVVSFGSVTTNYRVLEDVLSGISSITVDDSDVDEVVTSALASKLWMSLSMYANYLHKIQLLVTVTRGKLLYQETANLVLLNVYESIYLTINPRFTGHDVCRTSSIYRNPLGETTQSSYQVSCSKSNIGQPGCLLGTESTCTCNLKDDCSTLSRILLFLNRTSSTFTQYYTDFNYNIESMSDRTCGGVPWYASPNAFSVGKICQIDQDCRATDMFNCSTSGGCLCCADLNKTCSSHADCSSVEVGSLCGCTWNGPAGLRATDPGTCGPWLDSTNFPLADTDGNKKLTPTELATFISSCTSSTCLYRATTKPADCPTCVGQPCTYMGSGSTSCLPPIIVENGTADSTVIDPLSTVGSQRIEVYGGKADINKALANMQYLSNLNYNRLYRNPACYPPPREKTKLCQATVPNFDPTFDDIDTVTVEANDLGNSGGIERSIQINVGAMNILVQAVNDRPRISSPSQVHLIEDWVFSFINPDLLGEAGLALPAPDWYNNLIVSQCVFDKTRPGAPFDPSLGSSCGCFRVCTSPTVQLSQVACSCTDTDCDLKCADQQVNQVASILRANFSQASYTYGRIGDPIVLSDPADWGSDYLDFGFLEIQMELNISCNHGRLLLNEAFLSQRDVFGVRIKVQNYQGFEVQSPTSTGLYYTPVGSACNPCDLGWKWQNGLVVCCDVQPCRHCPMWGVGNRFISITGNLDDLNLALSNLTYINDENFNTRYFQSEAILLQLNDNGAIGDSLASSPKLGTLAEIAVFIESVNDGPQILRQTVVDLYNWENADLNASINYIDVDEDTIFVFNQSHLWIDDVDSREAEIISQQVKLKNDPITFTCYPGEDILDLLLLGSPQCVQNAQKTGYVCQGGYKSGCTCTDNSDTSCSDGCSCTLGSCCISTCSRPGVCPDAQGKIAKNPGELLVELSVTNGMLSLYPPAGRSLLSLTFYTNSTPVPISRGGPATVCSLQACMKNQSSIVIVGVLAEVQKVFSQRFLSYLGLPNYYGPDVLSVWVSDQGFTDQSFNDSLTASYLLPINVMPVNDAPTIQTPNEVLNYDMNQVCYVDFMAEYRDPRGLLCSQFSSSLIPDRAGAPRILFSDVDVRATALGNVTLTIEIQAKQPGRIFFNETLPRITYLQYRNELDYTVVVLNGKIDDINTQMLTMRFDPEAAFAGYAPLSVYISDNGNYGGDHCMEETGVCRDFTFTCPTTSCPSSFTRVPDLCLLSSTRGCMKWLLYPNLPHFVYPNRARSTRSIVDLSVGAAASCQLNEAINDSAKCFECGKLAGCNWCPSFCNGKGKCMIGKSSPTYEMCPKGAFRAYGQCSDTAGSSKILPALIAVAAALVLLLVTFIFLRWTQRRYGGLRKYLVRKQEEATRVITELNLATPSDARWMEFFFQLTLFVLLGVWAAGLFRQTSASYPAEFFLDATSWLTLDLDYCSVRFLPARNFPEPEHSISFAKVRIALSSDPQVVLNADICTEHTTLYVNNTKSEATRYQRYHCRMQVIVPESFVLPRIEIKEHSSLNFPSSVRAGSMDPDTPNFGLRLGPNSFSLLGQNMQVRLQNFSAKTFELKFDHGSLVATDFSTADSARMQTSDANLIVTTSRMTTVRFFQPSANQVCLTAANNSLYVDGNCKQSCDFMTINSTSRRNLRDDFSPLPPGRRLLQTSSLNYTVPRPRGPAELCPDGVTLKKDVLYVPDCTDMTLCKQSETEQCLCRPYCDMLAPAKLCINGICGVAGTCDLLGRCCRTICSGYSLADLFPTPNQPRDGASINPVTMPWTPGGLEQQWSLYSLTGQISVSSLASPDLYRVSSYKGSPARELVDIAIEVAAGDKEVIDKNFHPSGASKPREKIVEFVLEGPGTLDPEVSSLIWIPKLMYISLPPYILDTLSLGILKPVRNSVPTLLKPGFCPAFLSASSDALFSQRLVQIRQVLLDVLQNFPAYLPLRRIPSGSLLVYQLNGTTPRVFVKDPVTNAMTVIAIDLNKLFAFWAGVYFSLAVSLLSATIACVVVMRHVRGGIRQIREALVLETQIFSCLSDLMRMKLDEGEGMRKIIFDQKLLEEVEGYTGFVFLVEFFLGFDGVQASSFARASHFLQVALVLCLPIIPLWILSEKWRESYLSEQCRLRHDKQECLLQKETLSSLVSYLLLAYFAISAVECTGHFLKFTRSSVKMFLRKCFYIALLAASIASSALFLLVLLWIIIGVYWETSKALPYAIALAGFIGNFFAIKLKHDTLRYRVELSLKTFMREEETELSHVLPKPFVSIIIEKAQTTTRFEAFTDTASLTAGIINAAVIFVVAVCFNNVSRPDSENEKDEILRKQEAIRNVVHGTVQLLKRQHQILISLLSKSRVEKFAEKVNESVWGLRADDEAGGGYERR</sequence>
<keyword evidence="1" id="KW-0472">Membrane</keyword>
<proteinExistence type="predicted"/>
<keyword evidence="2" id="KW-0732">Signal</keyword>
<keyword evidence="1" id="KW-0812">Transmembrane</keyword>
<dbReference type="PROSITE" id="PS00018">
    <property type="entry name" value="EF_HAND_1"/>
    <property type="match status" value="1"/>
</dbReference>
<feature type="transmembrane region" description="Helical" evidence="1">
    <location>
        <begin position="2800"/>
        <end position="2818"/>
    </location>
</feature>
<reference evidence="5" key="2">
    <citation type="submission" date="2012-11" db="EMBL/GenBank/DDBJ databases">
        <authorList>
            <person name="Kuo A."/>
            <person name="Curtis B.A."/>
            <person name="Tanifuji G."/>
            <person name="Burki F."/>
            <person name="Gruber A."/>
            <person name="Irimia M."/>
            <person name="Maruyama S."/>
            <person name="Arias M.C."/>
            <person name="Ball S.G."/>
            <person name="Gile G.H."/>
            <person name="Hirakawa Y."/>
            <person name="Hopkins J.F."/>
            <person name="Rensing S.A."/>
            <person name="Schmutz J."/>
            <person name="Symeonidi A."/>
            <person name="Elias M."/>
            <person name="Eveleigh R.J."/>
            <person name="Herman E.K."/>
            <person name="Klute M.J."/>
            <person name="Nakayama T."/>
            <person name="Obornik M."/>
            <person name="Reyes-Prieto A."/>
            <person name="Armbrust E.V."/>
            <person name="Aves S.J."/>
            <person name="Beiko R.G."/>
            <person name="Coutinho P."/>
            <person name="Dacks J.B."/>
            <person name="Durnford D.G."/>
            <person name="Fast N.M."/>
            <person name="Green B.R."/>
            <person name="Grisdale C."/>
            <person name="Hempe F."/>
            <person name="Henrissat B."/>
            <person name="Hoppner M.P."/>
            <person name="Ishida K.-I."/>
            <person name="Kim E."/>
            <person name="Koreny L."/>
            <person name="Kroth P.G."/>
            <person name="Liu Y."/>
            <person name="Malik S.-B."/>
            <person name="Maier U.G."/>
            <person name="McRose D."/>
            <person name="Mock T."/>
            <person name="Neilson J.A."/>
            <person name="Onodera N.T."/>
            <person name="Poole A.M."/>
            <person name="Pritham E.J."/>
            <person name="Richards T.A."/>
            <person name="Rocap G."/>
            <person name="Roy S.W."/>
            <person name="Sarai C."/>
            <person name="Schaack S."/>
            <person name="Shirato S."/>
            <person name="Slamovits C.H."/>
            <person name="Spencer D.F."/>
            <person name="Suzuki S."/>
            <person name="Worden A.Z."/>
            <person name="Zauner S."/>
            <person name="Barry K."/>
            <person name="Bell C."/>
            <person name="Bharti A.K."/>
            <person name="Crow J.A."/>
            <person name="Grimwood J."/>
            <person name="Kramer R."/>
            <person name="Lindquist E."/>
            <person name="Lucas S."/>
            <person name="Salamov A."/>
            <person name="McFadden G.I."/>
            <person name="Lane C.E."/>
            <person name="Keeling P.J."/>
            <person name="Gray M.W."/>
            <person name="Grigoriev I.V."/>
            <person name="Archibald J.M."/>
        </authorList>
    </citation>
    <scope>NUCLEOTIDE SEQUENCE</scope>
    <source>
        <strain evidence="5">CCMP2712</strain>
    </source>
</reference>
<feature type="transmembrane region" description="Helical" evidence="1">
    <location>
        <begin position="2040"/>
        <end position="2063"/>
    </location>
</feature>
<dbReference type="KEGG" id="gtt:GUITHDRAFT_143307"/>
<name>L1ITY6_GUITC</name>
<feature type="transmembrane region" description="Helical" evidence="1">
    <location>
        <begin position="2102"/>
        <end position="2120"/>
    </location>
</feature>